<feature type="coiled-coil region" evidence="4">
    <location>
        <begin position="193"/>
        <end position="228"/>
    </location>
</feature>
<evidence type="ECO:0000313" key="7">
    <source>
        <dbReference type="RefSeq" id="XP_013780202.2"/>
    </source>
</evidence>
<reference evidence="7" key="1">
    <citation type="submission" date="2025-08" db="UniProtKB">
        <authorList>
            <consortium name="RefSeq"/>
        </authorList>
    </citation>
    <scope>IDENTIFICATION</scope>
    <source>
        <tissue evidence="7">Muscle</tissue>
    </source>
</reference>
<dbReference type="PANTHER" id="PTHR46035:SF1">
    <property type="entry name" value="TETRATRICOPEPTIDE REPEAT PROTEIN 4"/>
    <property type="match status" value="1"/>
</dbReference>
<dbReference type="RefSeq" id="XP_013780202.2">
    <property type="nucleotide sequence ID" value="XM_013924748.2"/>
</dbReference>
<evidence type="ECO:0000256" key="4">
    <source>
        <dbReference type="SAM" id="Coils"/>
    </source>
</evidence>
<evidence type="ECO:0000256" key="3">
    <source>
        <dbReference type="ARBA" id="ARBA00023602"/>
    </source>
</evidence>
<evidence type="ECO:0000256" key="2">
    <source>
        <dbReference type="ARBA" id="ARBA00022803"/>
    </source>
</evidence>
<dbReference type="InterPro" id="IPR011990">
    <property type="entry name" value="TPR-like_helical_dom_sf"/>
</dbReference>
<dbReference type="CDD" id="cd21380">
    <property type="entry name" value="CTWD_Cns1"/>
    <property type="match status" value="1"/>
</dbReference>
<dbReference type="GeneID" id="106464593"/>
<feature type="domain" description="Cns1/TTC4 wheel" evidence="5">
    <location>
        <begin position="274"/>
        <end position="388"/>
    </location>
</feature>
<name>A0ABM1BE82_LIMPO</name>
<accession>A0ABM1BE82</accession>
<dbReference type="Proteomes" id="UP000694941">
    <property type="component" value="Unplaced"/>
</dbReference>
<sequence length="393" mass="45580">MAEGNSPMTEEDRHRLVQDMDKDLDNYLKNMKPKKYADGWSEDNWEQEMQEHPAFRTEPLDETRELPPWIEALQQLKYDSEENTAEELALNYKDDGNENFRLKKYHWAIKSYTEGLKQRCSNTELNAQLLTNRAAANFHIGNYRSSFNDTEAALKLKPNHMKLSERGPVLLEVGRFKDCVVWCDKGLKLEPGNQTLLELRKKASNEQKVAERNKRKAALEEKEKLKVDEKLIKAIQERGIKLFTKFGSTKTCSVETLSFLQPVHPAAASSKVHQDENGALLWPVLFLYPEYGESDFIEAFHEDSRFADHLEVMFGSSDVHPPWDVEKKYLPSDIEIYFEDIKKSTHCKVDTSHTLRQVLSDPRYYVTAGNPTFLLIVRNSSFHKKFIQSELSE</sequence>
<keyword evidence="6" id="KW-1185">Reference proteome</keyword>
<dbReference type="Gene3D" id="1.25.40.10">
    <property type="entry name" value="Tetratricopeptide repeat domain"/>
    <property type="match status" value="1"/>
</dbReference>
<comment type="similarity">
    <text evidence="3">Belongs to the TTC4 family.</text>
</comment>
<keyword evidence="4" id="KW-0175">Coiled coil</keyword>
<organism evidence="6 7">
    <name type="scientific">Limulus polyphemus</name>
    <name type="common">Atlantic horseshoe crab</name>
    <dbReference type="NCBI Taxonomy" id="6850"/>
    <lineage>
        <taxon>Eukaryota</taxon>
        <taxon>Metazoa</taxon>
        <taxon>Ecdysozoa</taxon>
        <taxon>Arthropoda</taxon>
        <taxon>Chelicerata</taxon>
        <taxon>Merostomata</taxon>
        <taxon>Xiphosura</taxon>
        <taxon>Limulidae</taxon>
        <taxon>Limulus</taxon>
    </lineage>
</organism>
<protein>
    <submittedName>
        <fullName evidence="7">LOW QUALITY PROTEIN: tetratricopeptide repeat protein 4-like</fullName>
    </submittedName>
</protein>
<dbReference type="SUPFAM" id="SSF48452">
    <property type="entry name" value="TPR-like"/>
    <property type="match status" value="1"/>
</dbReference>
<evidence type="ECO:0000313" key="6">
    <source>
        <dbReference type="Proteomes" id="UP000694941"/>
    </source>
</evidence>
<keyword evidence="2" id="KW-0802">TPR repeat</keyword>
<proteinExistence type="inferred from homology"/>
<gene>
    <name evidence="7" type="primary">LOC106464593</name>
</gene>
<dbReference type="InterPro" id="IPR044059">
    <property type="entry name" value="Csn1/TTC4_wheel"/>
</dbReference>
<dbReference type="Pfam" id="PF18972">
    <property type="entry name" value="Wheel"/>
    <property type="match status" value="1"/>
</dbReference>
<dbReference type="PANTHER" id="PTHR46035">
    <property type="entry name" value="TETRATRICOPEPTIDE REPEAT PROTEIN 4"/>
    <property type="match status" value="1"/>
</dbReference>
<keyword evidence="1" id="KW-0677">Repeat</keyword>
<dbReference type="SMART" id="SM00028">
    <property type="entry name" value="TPR"/>
    <property type="match status" value="3"/>
</dbReference>
<evidence type="ECO:0000256" key="1">
    <source>
        <dbReference type="ARBA" id="ARBA00022737"/>
    </source>
</evidence>
<evidence type="ECO:0000259" key="5">
    <source>
        <dbReference type="Pfam" id="PF18972"/>
    </source>
</evidence>
<dbReference type="InterPro" id="IPR019734">
    <property type="entry name" value="TPR_rpt"/>
</dbReference>